<comment type="caution">
    <text evidence="1">The sequence shown here is derived from an EMBL/GenBank/DDBJ whole genome shotgun (WGS) entry which is preliminary data.</text>
</comment>
<dbReference type="Proteomes" id="UP000028834">
    <property type="component" value="Unassembled WGS sequence"/>
</dbReference>
<dbReference type="VEuPathDB" id="ToxoDB:TGRUB_273320A"/>
<protein>
    <submittedName>
        <fullName evidence="1">Uncharacterized protein</fullName>
    </submittedName>
</protein>
<dbReference type="EMBL" id="AFYV02000764">
    <property type="protein sequence ID" value="KFG64055.1"/>
    <property type="molecule type" value="Genomic_DNA"/>
</dbReference>
<proteinExistence type="predicted"/>
<feature type="non-terminal residue" evidence="1">
    <location>
        <position position="12"/>
    </location>
</feature>
<evidence type="ECO:0000313" key="2">
    <source>
        <dbReference type="Proteomes" id="UP000028834"/>
    </source>
</evidence>
<organism evidence="1 2">
    <name type="scientific">Toxoplasma gondii RUB</name>
    <dbReference type="NCBI Taxonomy" id="935652"/>
    <lineage>
        <taxon>Eukaryota</taxon>
        <taxon>Sar</taxon>
        <taxon>Alveolata</taxon>
        <taxon>Apicomplexa</taxon>
        <taxon>Conoidasida</taxon>
        <taxon>Coccidia</taxon>
        <taxon>Eucoccidiorida</taxon>
        <taxon>Eimeriorina</taxon>
        <taxon>Sarcocystidae</taxon>
        <taxon>Toxoplasma</taxon>
    </lineage>
</organism>
<reference evidence="1 2" key="1">
    <citation type="submission" date="2014-05" db="EMBL/GenBank/DDBJ databases">
        <authorList>
            <person name="Sibley D."/>
            <person name="Venepally P."/>
            <person name="Karamycheva S."/>
            <person name="Hadjithomas M."/>
            <person name="Khan A."/>
            <person name="Brunk B."/>
            <person name="Roos D."/>
            <person name="Caler E."/>
            <person name="Lorenzi H."/>
        </authorList>
    </citation>
    <scope>NUCLEOTIDE SEQUENCE [LARGE SCALE GENOMIC DNA]</scope>
    <source>
        <strain evidence="1 2">RUB</strain>
    </source>
</reference>
<gene>
    <name evidence="1" type="ORF">TGRUB_273320A</name>
</gene>
<evidence type="ECO:0000313" key="1">
    <source>
        <dbReference type="EMBL" id="KFG64055.1"/>
    </source>
</evidence>
<sequence length="12" mass="1309">MKVLFFLGLLAG</sequence>
<accession>A0A086M587</accession>
<name>A0A086M587_TOXGO</name>